<dbReference type="Proteomes" id="UP001217485">
    <property type="component" value="Unassembled WGS sequence"/>
</dbReference>
<evidence type="ECO:0000313" key="1">
    <source>
        <dbReference type="EMBL" id="MDC0678259.1"/>
    </source>
</evidence>
<keyword evidence="2" id="KW-1185">Reference proteome</keyword>
<reference evidence="1 2" key="1">
    <citation type="submission" date="2023-01" db="EMBL/GenBank/DDBJ databases">
        <title>Minimal conservation of predation-associated metabolite biosynthetic gene clusters underscores biosynthetic potential of Myxococcota including descriptions for ten novel species: Archangium lansinium sp. nov., Myxococcus landrumus sp. nov., Nannocystis bai.</title>
        <authorList>
            <person name="Ahearne A."/>
            <person name="Stevens C."/>
            <person name="Dowd S."/>
        </authorList>
    </citation>
    <scope>NUCLEOTIDE SEQUENCE [LARGE SCALE GENOMIC DNA]</scope>
    <source>
        <strain evidence="1 2">WIWO2</strain>
    </source>
</reference>
<proteinExistence type="predicted"/>
<comment type="caution">
    <text evidence="1">The sequence shown here is derived from an EMBL/GenBank/DDBJ whole genome shotgun (WGS) entry which is preliminary data.</text>
</comment>
<dbReference type="RefSeq" id="WP_272095050.1">
    <property type="nucleotide sequence ID" value="NZ_JAQNDK010000001.1"/>
</dbReference>
<dbReference type="EMBL" id="JAQNDK010000001">
    <property type="protein sequence ID" value="MDC0678259.1"/>
    <property type="molecule type" value="Genomic_DNA"/>
</dbReference>
<sequence>MTPGFALRATRDGVLTAIHCTEQKARLEEAIVLRYAGEIGGSSRSGGYVA</sequence>
<protein>
    <submittedName>
        <fullName evidence="1">Uncharacterized protein</fullName>
    </submittedName>
</protein>
<organism evidence="1 2">
    <name type="scientific">Sorangium atrum</name>
    <dbReference type="NCBI Taxonomy" id="2995308"/>
    <lineage>
        <taxon>Bacteria</taxon>
        <taxon>Pseudomonadati</taxon>
        <taxon>Myxococcota</taxon>
        <taxon>Polyangia</taxon>
        <taxon>Polyangiales</taxon>
        <taxon>Polyangiaceae</taxon>
        <taxon>Sorangium</taxon>
    </lineage>
</organism>
<accession>A0ABT5BVR5</accession>
<name>A0ABT5BVR5_9BACT</name>
<evidence type="ECO:0000313" key="2">
    <source>
        <dbReference type="Proteomes" id="UP001217485"/>
    </source>
</evidence>
<gene>
    <name evidence="1" type="ORF">POL72_10985</name>
</gene>